<dbReference type="OrthoDB" id="147774at2157"/>
<evidence type="ECO:0000256" key="1">
    <source>
        <dbReference type="SAM" id="MobiDB-lite"/>
    </source>
</evidence>
<dbReference type="SMART" id="SM01040">
    <property type="entry name" value="Bro-N"/>
    <property type="match status" value="1"/>
</dbReference>
<accession>A0A166DHF0</accession>
<sequence>MNNKNQIKLFQNYKIRSVWKDDDEEWYFSIIDVVGVLSESKNPTTYWRVLKKRLKDEGNETVTNCNGLKMLAPDGKMRLTDVANAEQLFRLIQTIPSPKAEPFKLWLAKVGQERLDEIADPQLAIERAISNYRKKGYSEEWITQRLKTIEYRKELTGEWDRAGVKEGIEYAILTDELYNAWSGMTSKEYRKFKNIKKENLRDNMTNMELVLNMLAEATTTELSKNTNPNGFEESKKIVHEGGSVAGNTREDIERRLGKSVLSKKNAKNPELLDN</sequence>
<dbReference type="InterPro" id="IPR003497">
    <property type="entry name" value="BRO_N_domain"/>
</dbReference>
<evidence type="ECO:0000313" key="3">
    <source>
        <dbReference type="EMBL" id="KZX15605.1"/>
    </source>
</evidence>
<dbReference type="Pfam" id="PF02498">
    <property type="entry name" value="Bro-N"/>
    <property type="match status" value="1"/>
</dbReference>
<reference evidence="3 4" key="1">
    <citation type="submission" date="2016-04" db="EMBL/GenBank/DDBJ databases">
        <title>Genome sequence of Methanobrevibacter curvatus DSM 11111.</title>
        <authorList>
            <person name="Poehlein A."/>
            <person name="Seedorf H."/>
            <person name="Daniel R."/>
        </authorList>
    </citation>
    <scope>NUCLEOTIDE SEQUENCE [LARGE SCALE GENOMIC DNA]</scope>
    <source>
        <strain evidence="3 4">DSM 11111</strain>
    </source>
</reference>
<protein>
    <submittedName>
        <fullName evidence="3">DNA-damage-inducible protein D</fullName>
    </submittedName>
</protein>
<dbReference type="Proteomes" id="UP000077245">
    <property type="component" value="Unassembled WGS sequence"/>
</dbReference>
<proteinExistence type="predicted"/>
<dbReference type="RefSeq" id="WP_067089179.1">
    <property type="nucleotide sequence ID" value="NZ_LWMV01000032.1"/>
</dbReference>
<comment type="caution">
    <text evidence="3">The sequence shown here is derived from an EMBL/GenBank/DDBJ whole genome shotgun (WGS) entry which is preliminary data.</text>
</comment>
<feature type="domain" description="Bro-N" evidence="2">
    <location>
        <begin position="4"/>
        <end position="122"/>
    </location>
</feature>
<dbReference type="EMBL" id="LWMV01000032">
    <property type="protein sequence ID" value="KZX15605.1"/>
    <property type="molecule type" value="Genomic_DNA"/>
</dbReference>
<name>A0A166DHF0_9EURY</name>
<evidence type="ECO:0000313" key="4">
    <source>
        <dbReference type="Proteomes" id="UP000077245"/>
    </source>
</evidence>
<dbReference type="AlphaFoldDB" id="A0A166DHF0"/>
<dbReference type="PROSITE" id="PS51750">
    <property type="entry name" value="BRO_N"/>
    <property type="match status" value="1"/>
</dbReference>
<keyword evidence="4" id="KW-1185">Reference proteome</keyword>
<feature type="region of interest" description="Disordered" evidence="1">
    <location>
        <begin position="221"/>
        <end position="274"/>
    </location>
</feature>
<evidence type="ECO:0000259" key="2">
    <source>
        <dbReference type="PROSITE" id="PS51750"/>
    </source>
</evidence>
<gene>
    <name evidence="3" type="ORF">MBCUR_02390</name>
</gene>
<organism evidence="3 4">
    <name type="scientific">Methanobrevibacter curvatus</name>
    <dbReference type="NCBI Taxonomy" id="49547"/>
    <lineage>
        <taxon>Archaea</taxon>
        <taxon>Methanobacteriati</taxon>
        <taxon>Methanobacteriota</taxon>
        <taxon>Methanomada group</taxon>
        <taxon>Methanobacteria</taxon>
        <taxon>Methanobacteriales</taxon>
        <taxon>Methanobacteriaceae</taxon>
        <taxon>Methanobrevibacter</taxon>
    </lineage>
</organism>
<dbReference type="PATRIC" id="fig|49547.3.peg.250"/>